<dbReference type="Proteomes" id="UP000698963">
    <property type="component" value="Unassembled WGS sequence"/>
</dbReference>
<dbReference type="RefSeq" id="WP_304122570.1">
    <property type="nucleotide sequence ID" value="NZ_DYZA01000156.1"/>
</dbReference>
<reference evidence="1" key="1">
    <citation type="journal article" date="2021" name="PeerJ">
        <title>Extensive microbial diversity within the chicken gut microbiome revealed by metagenomics and culture.</title>
        <authorList>
            <person name="Gilroy R."/>
            <person name="Ravi A."/>
            <person name="Getino M."/>
            <person name="Pursley I."/>
            <person name="Horton D.L."/>
            <person name="Alikhan N.F."/>
            <person name="Baker D."/>
            <person name="Gharbi K."/>
            <person name="Hall N."/>
            <person name="Watson M."/>
            <person name="Adriaenssens E.M."/>
            <person name="Foster-Nyarko E."/>
            <person name="Jarju S."/>
            <person name="Secka A."/>
            <person name="Antonio M."/>
            <person name="Oren A."/>
            <person name="Chaudhuri R.R."/>
            <person name="La Ragione R."/>
            <person name="Hildebrand F."/>
            <person name="Pallen M.J."/>
        </authorList>
    </citation>
    <scope>NUCLEOTIDE SEQUENCE</scope>
    <source>
        <strain evidence="1">ChiGjej2B2-19336</strain>
    </source>
</reference>
<reference evidence="1" key="2">
    <citation type="submission" date="2021-09" db="EMBL/GenBank/DDBJ databases">
        <authorList>
            <person name="Gilroy R."/>
        </authorList>
    </citation>
    <scope>NUCLEOTIDE SEQUENCE</scope>
    <source>
        <strain evidence="1">ChiGjej2B2-19336</strain>
    </source>
</reference>
<accession>A0A921DRD2</accession>
<dbReference type="EMBL" id="DYZA01000156">
    <property type="protein sequence ID" value="HJD97519.1"/>
    <property type="molecule type" value="Genomic_DNA"/>
</dbReference>
<dbReference type="InterPro" id="IPR036388">
    <property type="entry name" value="WH-like_DNA-bd_sf"/>
</dbReference>
<protein>
    <submittedName>
        <fullName evidence="1">Transcriptional regulator</fullName>
    </submittedName>
</protein>
<comment type="caution">
    <text evidence="1">The sequence shown here is derived from an EMBL/GenBank/DDBJ whole genome shotgun (WGS) entry which is preliminary data.</text>
</comment>
<evidence type="ECO:0000313" key="1">
    <source>
        <dbReference type="EMBL" id="HJD97519.1"/>
    </source>
</evidence>
<sequence length="58" mass="6326">MEDKVLKAMKEAGKPVRPGDIAKALGVDSKEVSKACAELKKAGKIYSPKRCYYEPVAE</sequence>
<dbReference type="AlphaFoldDB" id="A0A921DRD2"/>
<evidence type="ECO:0000313" key="2">
    <source>
        <dbReference type="Proteomes" id="UP000698963"/>
    </source>
</evidence>
<organism evidence="1 2">
    <name type="scientific">Mailhella massiliensis</name>
    <dbReference type="NCBI Taxonomy" id="1903261"/>
    <lineage>
        <taxon>Bacteria</taxon>
        <taxon>Pseudomonadati</taxon>
        <taxon>Thermodesulfobacteriota</taxon>
        <taxon>Desulfovibrionia</taxon>
        <taxon>Desulfovibrionales</taxon>
        <taxon>Desulfovibrionaceae</taxon>
        <taxon>Mailhella</taxon>
    </lineage>
</organism>
<name>A0A921DRD2_9BACT</name>
<gene>
    <name evidence="1" type="ORF">K8W16_07725</name>
</gene>
<dbReference type="Gene3D" id="1.10.10.10">
    <property type="entry name" value="Winged helix-like DNA-binding domain superfamily/Winged helix DNA-binding domain"/>
    <property type="match status" value="1"/>
</dbReference>
<proteinExistence type="predicted"/>
<dbReference type="InterPro" id="IPR036390">
    <property type="entry name" value="WH_DNA-bd_sf"/>
</dbReference>
<dbReference type="SUPFAM" id="SSF46785">
    <property type="entry name" value="Winged helix' DNA-binding domain"/>
    <property type="match status" value="1"/>
</dbReference>